<dbReference type="Gene3D" id="3.40.50.1820">
    <property type="entry name" value="alpha/beta hydrolase"/>
    <property type="match status" value="1"/>
</dbReference>
<comment type="caution">
    <text evidence="1">The sequence shown here is derived from an EMBL/GenBank/DDBJ whole genome shotgun (WGS) entry which is preliminary data.</text>
</comment>
<accession>A0A918F9A1</accession>
<reference evidence="1" key="2">
    <citation type="submission" date="2020-09" db="EMBL/GenBank/DDBJ databases">
        <authorList>
            <person name="Sun Q."/>
            <person name="Ohkuma M."/>
        </authorList>
    </citation>
    <scope>NUCLEOTIDE SEQUENCE</scope>
    <source>
        <strain evidence="1">JCM 3346</strain>
    </source>
</reference>
<dbReference type="Proteomes" id="UP000610303">
    <property type="component" value="Unassembled WGS sequence"/>
</dbReference>
<keyword evidence="2" id="KW-1185">Reference proteome</keyword>
<name>A0A918F9A1_AGRME</name>
<dbReference type="SUPFAM" id="SSF53474">
    <property type="entry name" value="alpha/beta-Hydrolases"/>
    <property type="match status" value="1"/>
</dbReference>
<reference evidence="1" key="1">
    <citation type="journal article" date="2014" name="Int. J. Syst. Evol. Microbiol.">
        <title>Complete genome sequence of Corynebacterium casei LMG S-19264T (=DSM 44701T), isolated from a smear-ripened cheese.</title>
        <authorList>
            <consortium name="US DOE Joint Genome Institute (JGI-PGF)"/>
            <person name="Walter F."/>
            <person name="Albersmeier A."/>
            <person name="Kalinowski J."/>
            <person name="Ruckert C."/>
        </authorList>
    </citation>
    <scope>NUCLEOTIDE SEQUENCE</scope>
    <source>
        <strain evidence="1">JCM 3346</strain>
    </source>
</reference>
<dbReference type="AlphaFoldDB" id="A0A918F9A1"/>
<sequence length="274" mass="28888">MSEISGTTSGGVPYTARAARHPDAPVVAAWHLLDPPNTPAAMASALPLAGLDAHLLCLGLPLSGARAVHDGFEALLGSGIDLVTEFFGPMHEQANDEFPGALAELRERLGAAPEAPLVVLGGSAGASVAAEVAVTHGAALGLRAAVLVNPMLRLRPMVDAMAEFLPEPYRWTDASSAVAARMDFVARADELRRLGTPLLIVEGDADEAPFLDAVRAFDRLELAEVRYVPGVEHALAEWPGDEPAPQTAAARAYDEIVSGWLQSALARRFPERLQ</sequence>
<dbReference type="InterPro" id="IPR029058">
    <property type="entry name" value="AB_hydrolase_fold"/>
</dbReference>
<organism evidence="1 2">
    <name type="scientific">Agromyces mediolanus</name>
    <name type="common">Corynebacterium mediolanum</name>
    <dbReference type="NCBI Taxonomy" id="41986"/>
    <lineage>
        <taxon>Bacteria</taxon>
        <taxon>Bacillati</taxon>
        <taxon>Actinomycetota</taxon>
        <taxon>Actinomycetes</taxon>
        <taxon>Micrococcales</taxon>
        <taxon>Microbacteriaceae</taxon>
        <taxon>Agromyces</taxon>
    </lineage>
</organism>
<gene>
    <name evidence="1" type="ORF">GCM10010196_02380</name>
</gene>
<evidence type="ECO:0000313" key="1">
    <source>
        <dbReference type="EMBL" id="GGR13370.1"/>
    </source>
</evidence>
<evidence type="ECO:0000313" key="2">
    <source>
        <dbReference type="Proteomes" id="UP000610303"/>
    </source>
</evidence>
<dbReference type="RefSeq" id="WP_189083489.1">
    <property type="nucleotide sequence ID" value="NZ_BMRJ01000001.1"/>
</dbReference>
<dbReference type="EMBL" id="BMRJ01000001">
    <property type="protein sequence ID" value="GGR13370.1"/>
    <property type="molecule type" value="Genomic_DNA"/>
</dbReference>
<proteinExistence type="predicted"/>
<protein>
    <submittedName>
        <fullName evidence="1">Peptidase</fullName>
    </submittedName>
</protein>